<dbReference type="AlphaFoldDB" id="A0A382SF11"/>
<proteinExistence type="predicted"/>
<organism evidence="1">
    <name type="scientific">marine metagenome</name>
    <dbReference type="NCBI Taxonomy" id="408172"/>
    <lineage>
        <taxon>unclassified sequences</taxon>
        <taxon>metagenomes</taxon>
        <taxon>ecological metagenomes</taxon>
    </lineage>
</organism>
<sequence>MLDLWGEEFIPEMRKCIKCGEDKPLDAYEIRNNMGNGGTERRNDCRVCRGASNQLVEKLKKQHPFPDNNYICPICKRSE</sequence>
<name>A0A382SF11_9ZZZZ</name>
<accession>A0A382SF11</accession>
<feature type="non-terminal residue" evidence="1">
    <location>
        <position position="79"/>
    </location>
</feature>
<dbReference type="EMBL" id="UINC01128178">
    <property type="protein sequence ID" value="SVD07758.1"/>
    <property type="molecule type" value="Genomic_DNA"/>
</dbReference>
<protein>
    <recommendedName>
        <fullName evidence="2">Stc1 domain-containing protein</fullName>
    </recommendedName>
</protein>
<reference evidence="1" key="1">
    <citation type="submission" date="2018-05" db="EMBL/GenBank/DDBJ databases">
        <authorList>
            <person name="Lanie J.A."/>
            <person name="Ng W.-L."/>
            <person name="Kazmierczak K.M."/>
            <person name="Andrzejewski T.M."/>
            <person name="Davidsen T.M."/>
            <person name="Wayne K.J."/>
            <person name="Tettelin H."/>
            <person name="Glass J.I."/>
            <person name="Rusch D."/>
            <person name="Podicherti R."/>
            <person name="Tsui H.-C.T."/>
            <person name="Winkler M.E."/>
        </authorList>
    </citation>
    <scope>NUCLEOTIDE SEQUENCE</scope>
</reference>
<evidence type="ECO:0000313" key="1">
    <source>
        <dbReference type="EMBL" id="SVD07758.1"/>
    </source>
</evidence>
<evidence type="ECO:0008006" key="2">
    <source>
        <dbReference type="Google" id="ProtNLM"/>
    </source>
</evidence>
<gene>
    <name evidence="1" type="ORF">METZ01_LOCUS360612</name>
</gene>